<dbReference type="RefSeq" id="WP_114823325.1">
    <property type="nucleotide sequence ID" value="NZ_QQSY01000001.1"/>
</dbReference>
<dbReference type="SUPFAM" id="SSF55729">
    <property type="entry name" value="Acyl-CoA N-acyltransferases (Nat)"/>
    <property type="match status" value="1"/>
</dbReference>
<comment type="caution">
    <text evidence="4">The sequence shown here is derived from an EMBL/GenBank/DDBJ whole genome shotgun (WGS) entry which is preliminary data.</text>
</comment>
<dbReference type="InterPro" id="IPR050832">
    <property type="entry name" value="Bact_Acetyltransf"/>
</dbReference>
<dbReference type="OrthoDB" id="9796171at2"/>
<evidence type="ECO:0000259" key="3">
    <source>
        <dbReference type="PROSITE" id="PS51186"/>
    </source>
</evidence>
<gene>
    <name evidence="4" type="ORF">DVT68_01650</name>
</gene>
<feature type="domain" description="N-acetyltransferase" evidence="3">
    <location>
        <begin position="6"/>
        <end position="146"/>
    </location>
</feature>
<protein>
    <submittedName>
        <fullName evidence="4">GNAT family N-acetyltransferase</fullName>
    </submittedName>
</protein>
<dbReference type="Pfam" id="PF13673">
    <property type="entry name" value="Acetyltransf_10"/>
    <property type="match status" value="1"/>
</dbReference>
<dbReference type="CDD" id="cd04301">
    <property type="entry name" value="NAT_SF"/>
    <property type="match status" value="1"/>
</dbReference>
<dbReference type="GO" id="GO:0016747">
    <property type="term" value="F:acyltransferase activity, transferring groups other than amino-acyl groups"/>
    <property type="evidence" value="ECO:0007669"/>
    <property type="project" value="InterPro"/>
</dbReference>
<organism evidence="4 5">
    <name type="scientific">Dyella solisilvae</name>
    <dbReference type="NCBI Taxonomy" id="1920168"/>
    <lineage>
        <taxon>Bacteria</taxon>
        <taxon>Pseudomonadati</taxon>
        <taxon>Pseudomonadota</taxon>
        <taxon>Gammaproteobacteria</taxon>
        <taxon>Lysobacterales</taxon>
        <taxon>Rhodanobacteraceae</taxon>
        <taxon>Dyella</taxon>
    </lineage>
</organism>
<keyword evidence="2" id="KW-0012">Acyltransferase</keyword>
<dbReference type="InterPro" id="IPR000182">
    <property type="entry name" value="GNAT_dom"/>
</dbReference>
<name>A0A370KAB1_9GAMM</name>
<dbReference type="Proteomes" id="UP000254711">
    <property type="component" value="Unassembled WGS sequence"/>
</dbReference>
<reference evidence="4 5" key="1">
    <citation type="submission" date="2018-07" db="EMBL/GenBank/DDBJ databases">
        <title>Dyella solisilvae sp. nov., isolated from the pine and broad-leaved mixed forest soil.</title>
        <authorList>
            <person name="Gao Z."/>
            <person name="Qiu L."/>
        </authorList>
    </citation>
    <scope>NUCLEOTIDE SEQUENCE [LARGE SCALE GENOMIC DNA]</scope>
    <source>
        <strain evidence="4 5">DHG54</strain>
    </source>
</reference>
<dbReference type="PANTHER" id="PTHR43877">
    <property type="entry name" value="AMINOALKYLPHOSPHONATE N-ACETYLTRANSFERASE-RELATED-RELATED"/>
    <property type="match status" value="1"/>
</dbReference>
<accession>A0A370KAB1</accession>
<proteinExistence type="predicted"/>
<dbReference type="EMBL" id="QQSY01000001">
    <property type="protein sequence ID" value="RDI99583.1"/>
    <property type="molecule type" value="Genomic_DNA"/>
</dbReference>
<evidence type="ECO:0000313" key="4">
    <source>
        <dbReference type="EMBL" id="RDI99583.1"/>
    </source>
</evidence>
<keyword evidence="1 4" id="KW-0808">Transferase</keyword>
<dbReference type="InterPro" id="IPR016181">
    <property type="entry name" value="Acyl_CoA_acyltransferase"/>
</dbReference>
<dbReference type="Pfam" id="PF25559">
    <property type="entry name" value="DUF7931"/>
    <property type="match status" value="1"/>
</dbReference>
<evidence type="ECO:0000256" key="2">
    <source>
        <dbReference type="ARBA" id="ARBA00023315"/>
    </source>
</evidence>
<evidence type="ECO:0000313" key="5">
    <source>
        <dbReference type="Proteomes" id="UP000254711"/>
    </source>
</evidence>
<evidence type="ECO:0000256" key="1">
    <source>
        <dbReference type="ARBA" id="ARBA00022679"/>
    </source>
</evidence>
<dbReference type="InterPro" id="IPR057691">
    <property type="entry name" value="DUF7931"/>
</dbReference>
<sequence length="317" mass="34663">MKLQDFHVEPADWARSGEREALRDIRLEVFVGEQRVPESLEWDELDASSLHLLARAADGKPIGCARLTPAGKIGRVAVRLPWRGQGVGAGLVRALVARARTDGRAELVLDAQIDAVEFYEREGFIAHGDTFLDAGIVHRSMRLALTTPGDERVAPATVDTRLPAASRTELASARLQLLAEARHRIAIYQPILAGESYASPAELAELRRLATSGRGAEVRVLLHDPAGALRDSHRLVALAQRLPSAIQVRAPLEELDLAYGSSYLLTDQGGYLFQPDAQRMAGRAASRDRAAQAPLLQHFNEVWERSSPATVLHSLHL</sequence>
<dbReference type="PANTHER" id="PTHR43877:SF1">
    <property type="entry name" value="ACETYLTRANSFERASE"/>
    <property type="match status" value="1"/>
</dbReference>
<dbReference type="PROSITE" id="PS51186">
    <property type="entry name" value="GNAT"/>
    <property type="match status" value="1"/>
</dbReference>
<dbReference type="Gene3D" id="3.40.630.30">
    <property type="match status" value="1"/>
</dbReference>
<dbReference type="AlphaFoldDB" id="A0A370KAB1"/>
<keyword evidence="5" id="KW-1185">Reference proteome</keyword>